<sequence>MSVYSHDEEHDPQADELRETALVTLEALISSCNQQMQPYLVNTTQAALRFLKYDPNVAENEDDEEMGGTQDDGSDDDATEDPDMSDDEFEDFEEEDGYSDIDDMSWKVRRCAAKLLYSLISTHGHSRALDDSALYQKISPALISRISKEREESVKLEVVSTLTALVRKTSEGSVIVTSNGFLEAVGGSKNSRKRRRQDSDASMVDFEPGVGASSAIDSPFTPSSPMPLIVQSLVKVWKQASMPLRQAVIVLLKSLSLARYGGLADHLQQIEDLIADALKTSSLSGSSTTHAGAAVSAGTLQIETLGLISAIAETHMSEALLPFLIALVPGVVAAVNERNYKVSSEALGAVEQIVKALTPPRVSANASDVSMQLDKLYEVVLARITDTSADLEVRQRAIHVFGVLLARTSGERGAAYLPVSHRSKGLAVLADRAKNETTRLSAVRAIDDVLVLASRNEDIEAGWVNEVAQELGSNLRKSDRALRGSCLEALRSLAMNSFTRTQLTPQTMSSLETALLPLLSAPDFHLLTPTLIIIAKLIPTDSKSLVNDALISSICSIVKQPLIGTVLKALLLLVKVIGEEGAGAQLMQNLLQNVGITGDSSVVGRAIGTLLPQMSCPCHPGEIGLRMGDACSLTPDLFIDHFGSSSDHVRLAAATALGNAAAGSVKTYVPIILNGLDKSSSQSYLLLHSVRELLQHPEVVRPDLAPSALKLWQALLVVSEEEDNRAVGAECVGRLALIDPSSYIPHFQEYLSNSNPVIRGVVISAFRYTLADSSDIYNDVLRPLMVPLLTTMLGDKDLGNHRLALTTLNSAIHNKMALLLPHLGELLPAVFGDTHIKPELIREVQMGPFKHKVDDGLDLRKSAYETLYASLDTSFARSHMGELFDRVIAGVEDEQDIRAISNLMTARLVSIAPAETERRLDALSERYTTVLSFKPKDNAVKQELEKAQEASLGILKITKELSKAFPGAEASSELHKWKGYMEWVRKTFASQFQSLETEF</sequence>
<name>A0AAD6D860_9EURO</name>
<evidence type="ECO:0000256" key="4">
    <source>
        <dbReference type="SAM" id="MobiDB-lite"/>
    </source>
</evidence>
<organism evidence="6 7">
    <name type="scientific">Penicillium hetheringtonii</name>
    <dbReference type="NCBI Taxonomy" id="911720"/>
    <lineage>
        <taxon>Eukaryota</taxon>
        <taxon>Fungi</taxon>
        <taxon>Dikarya</taxon>
        <taxon>Ascomycota</taxon>
        <taxon>Pezizomycotina</taxon>
        <taxon>Eurotiomycetes</taxon>
        <taxon>Eurotiomycetidae</taxon>
        <taxon>Eurotiales</taxon>
        <taxon>Aspergillaceae</taxon>
        <taxon>Penicillium</taxon>
    </lineage>
</organism>
<protein>
    <recommendedName>
        <fullName evidence="5">TATA-binding protein interacting (TIP20) domain-containing protein</fullName>
    </recommendedName>
</protein>
<keyword evidence="3" id="KW-0833">Ubl conjugation pathway</keyword>
<dbReference type="InterPro" id="IPR013932">
    <property type="entry name" value="TATA-bd_TIP120"/>
</dbReference>
<evidence type="ECO:0000256" key="1">
    <source>
        <dbReference type="ARBA" id="ARBA00007657"/>
    </source>
</evidence>
<dbReference type="Pfam" id="PF25782">
    <property type="entry name" value="TPR_CAND1"/>
    <property type="match status" value="1"/>
</dbReference>
<evidence type="ECO:0000256" key="2">
    <source>
        <dbReference type="ARBA" id="ARBA00022737"/>
    </source>
</evidence>
<dbReference type="PANTHER" id="PTHR12696">
    <property type="entry name" value="TIP120"/>
    <property type="match status" value="1"/>
</dbReference>
<keyword evidence="7" id="KW-1185">Reference proteome</keyword>
<reference evidence="6 7" key="1">
    <citation type="journal article" date="2023" name="IMA Fungus">
        <title>Comparative genomic study of the Penicillium genus elucidates a diverse pangenome and 15 lateral gene transfer events.</title>
        <authorList>
            <person name="Petersen C."/>
            <person name="Sorensen T."/>
            <person name="Nielsen M.R."/>
            <person name="Sondergaard T.E."/>
            <person name="Sorensen J.L."/>
            <person name="Fitzpatrick D.A."/>
            <person name="Frisvad J.C."/>
            <person name="Nielsen K.L."/>
        </authorList>
    </citation>
    <scope>NUCLEOTIDE SEQUENCE [LARGE SCALE GENOMIC DNA]</scope>
    <source>
        <strain evidence="6 7">IBT 29057</strain>
    </source>
</reference>
<dbReference type="InterPro" id="IPR016024">
    <property type="entry name" value="ARM-type_fold"/>
</dbReference>
<dbReference type="AlphaFoldDB" id="A0AAD6D860"/>
<feature type="domain" description="TATA-binding protein interacting (TIP20)" evidence="5">
    <location>
        <begin position="818"/>
        <end position="984"/>
    </location>
</feature>
<dbReference type="InterPro" id="IPR011989">
    <property type="entry name" value="ARM-like"/>
</dbReference>
<dbReference type="SUPFAM" id="SSF48371">
    <property type="entry name" value="ARM repeat"/>
    <property type="match status" value="1"/>
</dbReference>
<evidence type="ECO:0000313" key="6">
    <source>
        <dbReference type="EMBL" id="KAJ5568029.1"/>
    </source>
</evidence>
<comment type="similarity">
    <text evidence="1">Belongs to the CAND family.</text>
</comment>
<feature type="region of interest" description="Disordered" evidence="4">
    <location>
        <begin position="59"/>
        <end position="96"/>
    </location>
</feature>
<gene>
    <name evidence="6" type="ORF">N7450_010515</name>
</gene>
<comment type="caution">
    <text evidence="6">The sequence shown here is derived from an EMBL/GenBank/DDBJ whole genome shotgun (WGS) entry which is preliminary data.</text>
</comment>
<evidence type="ECO:0000256" key="3">
    <source>
        <dbReference type="ARBA" id="ARBA00022786"/>
    </source>
</evidence>
<dbReference type="Proteomes" id="UP001216150">
    <property type="component" value="Unassembled WGS sequence"/>
</dbReference>
<keyword evidence="2" id="KW-0677">Repeat</keyword>
<dbReference type="EMBL" id="JAQJAC010000010">
    <property type="protein sequence ID" value="KAJ5568029.1"/>
    <property type="molecule type" value="Genomic_DNA"/>
</dbReference>
<dbReference type="Gene3D" id="1.25.10.10">
    <property type="entry name" value="Leucine-rich Repeat Variant"/>
    <property type="match status" value="1"/>
</dbReference>
<dbReference type="GO" id="GO:0010265">
    <property type="term" value="P:SCF complex assembly"/>
    <property type="evidence" value="ECO:0007669"/>
    <property type="project" value="InterPro"/>
</dbReference>
<accession>A0AAD6D860</accession>
<dbReference type="Pfam" id="PF08623">
    <property type="entry name" value="TIP120"/>
    <property type="match status" value="1"/>
</dbReference>
<evidence type="ECO:0000259" key="5">
    <source>
        <dbReference type="Pfam" id="PF08623"/>
    </source>
</evidence>
<proteinExistence type="inferred from homology"/>
<evidence type="ECO:0000313" key="7">
    <source>
        <dbReference type="Proteomes" id="UP001216150"/>
    </source>
</evidence>
<dbReference type="InterPro" id="IPR039852">
    <property type="entry name" value="CAND1/CAND2"/>
</dbReference>